<dbReference type="PANTHER" id="PTHR43581">
    <property type="entry name" value="ATP/GTP PHOSPHATASE"/>
    <property type="match status" value="1"/>
</dbReference>
<dbReference type="InterPro" id="IPR027417">
    <property type="entry name" value="P-loop_NTPase"/>
</dbReference>
<proteinExistence type="predicted"/>
<dbReference type="AlphaFoldDB" id="A0A369HY53"/>
<sequence>MSTINEIPISLNSLEVKNFKGVKHILIENLPRNTRWIFLTGENGFGKTSILQAIAAGLNGRYDRLINQLIPEVSYIRLSLFISDTLWELKYWEGNYKAKITNEPVKNLQIYSLQFATYGSSRLQISALTTKEDIEKQSSSSYSLFNTDSVLLDVEQRLKDTKAYFPDEFKQIVDVFQTLMPNLAKIEIETSNKTVQVKYFEKDDEGNFVNEGVTFTQLAAGYRNIIAMIGDMIYRLSTKQDVAKLSDLEGIVIIDELELHLHPNYQKLFVQKLTELFPKIQFIASTHSPIPLLGAPPETVILHVTRSREKGIEVEKLDVDFSVLTPNAILTSPIFGFQELIPESKSDDTMIRSEQTYQEVLLNDQLDKQIDEYLTEENKNELLSLLKK</sequence>
<protein>
    <recommendedName>
        <fullName evidence="1">Endonuclease GajA/Old nuclease/RecF-like AAA domain-containing protein</fullName>
    </recommendedName>
</protein>
<name>A0A369HY53_9BACT</name>
<dbReference type="Pfam" id="PF13175">
    <property type="entry name" value="AAA_15"/>
    <property type="match status" value="1"/>
</dbReference>
<dbReference type="EMBL" id="QPIW01000042">
    <property type="protein sequence ID" value="RDB02461.1"/>
    <property type="molecule type" value="Genomic_DNA"/>
</dbReference>
<evidence type="ECO:0000313" key="3">
    <source>
        <dbReference type="Proteomes" id="UP000253141"/>
    </source>
</evidence>
<dbReference type="Proteomes" id="UP000253141">
    <property type="component" value="Unassembled WGS sequence"/>
</dbReference>
<dbReference type="SUPFAM" id="SSF52540">
    <property type="entry name" value="P-loop containing nucleoside triphosphate hydrolases"/>
    <property type="match status" value="1"/>
</dbReference>
<evidence type="ECO:0000259" key="1">
    <source>
        <dbReference type="Pfam" id="PF13175"/>
    </source>
</evidence>
<evidence type="ECO:0000313" key="2">
    <source>
        <dbReference type="EMBL" id="RDB02461.1"/>
    </source>
</evidence>
<dbReference type="Gene3D" id="3.40.50.300">
    <property type="entry name" value="P-loop containing nucleotide triphosphate hydrolases"/>
    <property type="match status" value="1"/>
</dbReference>
<keyword evidence="3" id="KW-1185">Reference proteome</keyword>
<organism evidence="2 3">
    <name type="scientific">Runella aurantiaca</name>
    <dbReference type="NCBI Taxonomy" id="2282308"/>
    <lineage>
        <taxon>Bacteria</taxon>
        <taxon>Pseudomonadati</taxon>
        <taxon>Bacteroidota</taxon>
        <taxon>Cytophagia</taxon>
        <taxon>Cytophagales</taxon>
        <taxon>Spirosomataceae</taxon>
        <taxon>Runella</taxon>
    </lineage>
</organism>
<dbReference type="OrthoDB" id="9805802at2"/>
<feature type="domain" description="Endonuclease GajA/Old nuclease/RecF-like AAA" evidence="1">
    <location>
        <begin position="117"/>
        <end position="289"/>
    </location>
</feature>
<reference evidence="2 3" key="1">
    <citation type="submission" date="2018-07" db="EMBL/GenBank/DDBJ databases">
        <title>Genome analysis of Runella aurantiaca.</title>
        <authorList>
            <person name="Yang X."/>
        </authorList>
    </citation>
    <scope>NUCLEOTIDE SEQUENCE [LARGE SCALE GENOMIC DNA]</scope>
    <source>
        <strain evidence="2 3">YX9</strain>
    </source>
</reference>
<dbReference type="PANTHER" id="PTHR43581:SF2">
    <property type="entry name" value="EXCINUCLEASE ATPASE SUBUNIT"/>
    <property type="match status" value="1"/>
</dbReference>
<dbReference type="RefSeq" id="WP_114464410.1">
    <property type="nucleotide sequence ID" value="NZ_QPIW01000042.1"/>
</dbReference>
<dbReference type="InterPro" id="IPR041685">
    <property type="entry name" value="AAA_GajA/Old/RecF-like"/>
</dbReference>
<gene>
    <name evidence="2" type="ORF">DVG78_28465</name>
</gene>
<accession>A0A369HY53</accession>
<dbReference type="InterPro" id="IPR051396">
    <property type="entry name" value="Bact_Antivir_Def_Nuclease"/>
</dbReference>
<comment type="caution">
    <text evidence="2">The sequence shown here is derived from an EMBL/GenBank/DDBJ whole genome shotgun (WGS) entry which is preliminary data.</text>
</comment>